<keyword evidence="1" id="KW-0175">Coiled coil</keyword>
<dbReference type="EMBL" id="FNNQ01000011">
    <property type="protein sequence ID" value="SDX15389.1"/>
    <property type="molecule type" value="Genomic_DNA"/>
</dbReference>
<dbReference type="SUPFAM" id="SSF52540">
    <property type="entry name" value="P-loop containing nucleoside triphosphate hydrolases"/>
    <property type="match status" value="1"/>
</dbReference>
<evidence type="ECO:0000313" key="2">
    <source>
        <dbReference type="EMBL" id="SDX15389.1"/>
    </source>
</evidence>
<evidence type="ECO:0008006" key="4">
    <source>
        <dbReference type="Google" id="ProtNLM"/>
    </source>
</evidence>
<reference evidence="2 3" key="1">
    <citation type="submission" date="2016-10" db="EMBL/GenBank/DDBJ databases">
        <authorList>
            <person name="de Groot N.N."/>
        </authorList>
    </citation>
    <scope>NUCLEOTIDE SEQUENCE [LARGE SCALE GENOMIC DNA]</scope>
    <source>
        <strain evidence="2 3">DSM 45610</strain>
    </source>
</reference>
<dbReference type="InterPro" id="IPR027417">
    <property type="entry name" value="P-loop_NTPase"/>
</dbReference>
<dbReference type="STRING" id="1048340.SAMN05444487_11119"/>
<keyword evidence="3" id="KW-1185">Reference proteome</keyword>
<dbReference type="RefSeq" id="WP_091740731.1">
    <property type="nucleotide sequence ID" value="NZ_FNNQ01000011.1"/>
</dbReference>
<feature type="coiled-coil region" evidence="1">
    <location>
        <begin position="28"/>
        <end position="55"/>
    </location>
</feature>
<name>A0A1H2ZF76_9BACL</name>
<evidence type="ECO:0000256" key="1">
    <source>
        <dbReference type="SAM" id="Coils"/>
    </source>
</evidence>
<evidence type="ECO:0000313" key="3">
    <source>
        <dbReference type="Proteomes" id="UP000198534"/>
    </source>
</evidence>
<protein>
    <recommendedName>
        <fullName evidence="4">ATPase</fullName>
    </recommendedName>
</protein>
<organism evidence="2 3">
    <name type="scientific">Marininema mesophilum</name>
    <dbReference type="NCBI Taxonomy" id="1048340"/>
    <lineage>
        <taxon>Bacteria</taxon>
        <taxon>Bacillati</taxon>
        <taxon>Bacillota</taxon>
        <taxon>Bacilli</taxon>
        <taxon>Bacillales</taxon>
        <taxon>Thermoactinomycetaceae</taxon>
        <taxon>Marininema</taxon>
    </lineage>
</organism>
<sequence>MGKGQDLAILEEHLARAREEAWVRRAKRDELTRLLEEVEKRLAEQTKRRDVYDKVRVLLQQSAEHARSQAKAQMETLVTNALQYVFGSLFRFEIELMEHGGKPIAEFYVITDWEGTPVKTKPQEARGGGIVDITSLALRVALIETFRPLPAGPLILDEPGKHVSQEYILPMLEFLKSTGEMFGRQIILVTHDPHLTEGADQAFEVRIKGGASTVRPLRLLDNGTG</sequence>
<accession>A0A1H2ZF76</accession>
<proteinExistence type="predicted"/>
<dbReference type="OrthoDB" id="2380879at2"/>
<gene>
    <name evidence="2" type="ORF">SAMN05444487_11119</name>
</gene>
<dbReference type="Gene3D" id="3.40.50.300">
    <property type="entry name" value="P-loop containing nucleotide triphosphate hydrolases"/>
    <property type="match status" value="1"/>
</dbReference>
<dbReference type="Proteomes" id="UP000198534">
    <property type="component" value="Unassembled WGS sequence"/>
</dbReference>
<dbReference type="AlphaFoldDB" id="A0A1H2ZF76"/>